<evidence type="ECO:0000313" key="4">
    <source>
        <dbReference type="Proteomes" id="UP000000560"/>
    </source>
</evidence>
<accession>Q5AVT2</accession>
<evidence type="ECO:0000259" key="2">
    <source>
        <dbReference type="Pfam" id="PF18271"/>
    </source>
</evidence>
<sequence length="256" mass="28037">MKSTSILPLLSTLTPLASAATVWSGLFNESYTVADFDKWSWSSQIPPYQWYIHGSEETAHYLSLSSEYKNPNSTLDEAQGLKTTLDNTASWNGQTMMRTELIPQVESGVDIGSGKKYYHFSLSVDEDGLPNVELEHQIAFFESHFTELKYGGSSDTASSLTFYANSAAQWSTALEAGVWYNFAYGIDFDGGSVELYTSTGADDLELAVQAVSASASSNSQDWHVGVLRLDNGVDGGEESWYWSGVYVEDGEVTLAV</sequence>
<evidence type="ECO:0000313" key="3">
    <source>
        <dbReference type="EMBL" id="CBF79713.1"/>
    </source>
</evidence>
<keyword evidence="1" id="KW-0732">Signal</keyword>
<dbReference type="OMA" id="GQTMMRS"/>
<dbReference type="eggNOG" id="ENOG502QVJU">
    <property type="taxonomic scope" value="Eukaryota"/>
</dbReference>
<dbReference type="Gene3D" id="2.60.120.1160">
    <property type="match status" value="1"/>
</dbReference>
<reference evidence="4" key="1">
    <citation type="journal article" date="2005" name="Nature">
        <title>Sequencing of Aspergillus nidulans and comparative analysis with A. fumigatus and A. oryzae.</title>
        <authorList>
            <person name="Galagan J.E."/>
            <person name="Calvo S.E."/>
            <person name="Cuomo C."/>
            <person name="Ma L.J."/>
            <person name="Wortman J.R."/>
            <person name="Batzoglou S."/>
            <person name="Lee S.I."/>
            <person name="Basturkmen M."/>
            <person name="Spevak C.C."/>
            <person name="Clutterbuck J."/>
            <person name="Kapitonov V."/>
            <person name="Jurka J."/>
            <person name="Scazzocchio C."/>
            <person name="Farman M."/>
            <person name="Butler J."/>
            <person name="Purcell S."/>
            <person name="Harris S."/>
            <person name="Braus G.H."/>
            <person name="Draht O."/>
            <person name="Busch S."/>
            <person name="D'Enfert C."/>
            <person name="Bouchier C."/>
            <person name="Goldman G.H."/>
            <person name="Bell-Pedersen D."/>
            <person name="Griffiths-Jones S."/>
            <person name="Doonan J.H."/>
            <person name="Yu J."/>
            <person name="Vienken K."/>
            <person name="Pain A."/>
            <person name="Freitag M."/>
            <person name="Selker E.U."/>
            <person name="Archer D.B."/>
            <person name="Penalva M.A."/>
            <person name="Oakley B.R."/>
            <person name="Momany M."/>
            <person name="Tanaka T."/>
            <person name="Kumagai T."/>
            <person name="Asai K."/>
            <person name="Machida M."/>
            <person name="Nierman W.C."/>
            <person name="Denning D.W."/>
            <person name="Caddick M."/>
            <person name="Hynes M."/>
            <person name="Paoletti M."/>
            <person name="Fischer R."/>
            <person name="Miller B."/>
            <person name="Dyer P."/>
            <person name="Sachs M.S."/>
            <person name="Osmani S.A."/>
            <person name="Birren B.W."/>
        </authorList>
    </citation>
    <scope>NUCLEOTIDE SEQUENCE [LARGE SCALE GENOMIC DNA]</scope>
    <source>
        <strain evidence="4">FGSC A4 / ATCC 38163 / CBS 112.46 / NRRL 194 / M139</strain>
    </source>
</reference>
<protein>
    <recommendedName>
        <fullName evidence="2">Glycoside hydrolase 131 catalytic N-terminal domain-containing protein</fullName>
    </recommendedName>
</protein>
<dbReference type="AlphaFoldDB" id="Q5AVT2"/>
<reference evidence="4" key="2">
    <citation type="journal article" date="2009" name="Fungal Genet. Biol.">
        <title>The 2008 update of the Aspergillus nidulans genome annotation: a community effort.</title>
        <authorList>
            <person name="Wortman J.R."/>
            <person name="Gilsenan J.M."/>
            <person name="Joardar V."/>
            <person name="Deegan J."/>
            <person name="Clutterbuck J."/>
            <person name="Andersen M.R."/>
            <person name="Archer D."/>
            <person name="Bencina M."/>
            <person name="Braus G."/>
            <person name="Coutinho P."/>
            <person name="von Dohren H."/>
            <person name="Doonan J."/>
            <person name="Driessen A.J."/>
            <person name="Durek P."/>
            <person name="Espeso E."/>
            <person name="Fekete E."/>
            <person name="Flipphi M."/>
            <person name="Estrada C.G."/>
            <person name="Geysens S."/>
            <person name="Goldman G."/>
            <person name="de Groot P.W."/>
            <person name="Hansen K."/>
            <person name="Harris S.D."/>
            <person name="Heinekamp T."/>
            <person name="Helmstaedt K."/>
            <person name="Henrissat B."/>
            <person name="Hofmann G."/>
            <person name="Homan T."/>
            <person name="Horio T."/>
            <person name="Horiuchi H."/>
            <person name="James S."/>
            <person name="Jones M."/>
            <person name="Karaffa L."/>
            <person name="Karanyi Z."/>
            <person name="Kato M."/>
            <person name="Keller N."/>
            <person name="Kelly D.E."/>
            <person name="Kiel J.A."/>
            <person name="Kim J.M."/>
            <person name="van der Klei I.J."/>
            <person name="Klis F.M."/>
            <person name="Kovalchuk A."/>
            <person name="Krasevec N."/>
            <person name="Kubicek C.P."/>
            <person name="Liu B."/>
            <person name="Maccabe A."/>
            <person name="Meyer V."/>
            <person name="Mirabito P."/>
            <person name="Miskei M."/>
            <person name="Mos M."/>
            <person name="Mullins J."/>
            <person name="Nelson D.R."/>
            <person name="Nielsen J."/>
            <person name="Oakley B.R."/>
            <person name="Osmani S.A."/>
            <person name="Pakula T."/>
            <person name="Paszewski A."/>
            <person name="Paulsen I."/>
            <person name="Pilsyk S."/>
            <person name="Pocsi I."/>
            <person name="Punt P.J."/>
            <person name="Ram A.F."/>
            <person name="Ren Q."/>
            <person name="Robellet X."/>
            <person name="Robson G."/>
            <person name="Seiboth B."/>
            <person name="van Solingen P."/>
            <person name="Specht T."/>
            <person name="Sun J."/>
            <person name="Taheri-Talesh N."/>
            <person name="Takeshita N."/>
            <person name="Ussery D."/>
            <person name="vanKuyk P.A."/>
            <person name="Visser H."/>
            <person name="van de Vondervoort P.J."/>
            <person name="de Vries R.P."/>
            <person name="Walton J."/>
            <person name="Xiang X."/>
            <person name="Xiong Y."/>
            <person name="Zeng A.P."/>
            <person name="Brandt B.W."/>
            <person name="Cornell M.J."/>
            <person name="van den Hondel C.A."/>
            <person name="Visser J."/>
            <person name="Oliver S.G."/>
            <person name="Turner G."/>
        </authorList>
    </citation>
    <scope>GENOME REANNOTATION</scope>
    <source>
        <strain evidence="4">FGSC A4 / ATCC 38163 / CBS 112.46 / NRRL 194 / M139</strain>
    </source>
</reference>
<organism evidence="3 4">
    <name type="scientific">Emericella nidulans (strain FGSC A4 / ATCC 38163 / CBS 112.46 / NRRL 194 / M139)</name>
    <name type="common">Aspergillus nidulans</name>
    <dbReference type="NCBI Taxonomy" id="227321"/>
    <lineage>
        <taxon>Eukaryota</taxon>
        <taxon>Fungi</taxon>
        <taxon>Dikarya</taxon>
        <taxon>Ascomycota</taxon>
        <taxon>Pezizomycotina</taxon>
        <taxon>Eurotiomycetes</taxon>
        <taxon>Eurotiomycetidae</taxon>
        <taxon>Eurotiales</taxon>
        <taxon>Aspergillaceae</taxon>
        <taxon>Aspergillus</taxon>
        <taxon>Aspergillus subgen. Nidulantes</taxon>
    </lineage>
</organism>
<accession>C8VBU2</accession>
<feature type="signal peptide" evidence="1">
    <location>
        <begin position="1"/>
        <end position="19"/>
    </location>
</feature>
<dbReference type="KEGG" id="ani:ANIA_07598"/>
<dbReference type="InParanoid" id="Q5AVT2"/>
<dbReference type="EMBL" id="BN001304">
    <property type="protein sequence ID" value="CBF79713.1"/>
    <property type="molecule type" value="Genomic_DNA"/>
</dbReference>
<name>Q5AVT2_EMENI</name>
<proteinExistence type="predicted"/>
<dbReference type="PANTHER" id="PTHR34612:SF6">
    <property type="entry name" value="GLYCOSIDE HYDROLASE 131 CATALYTIC N-TERMINAL DOMAIN-CONTAINING PROTEIN"/>
    <property type="match status" value="1"/>
</dbReference>
<dbReference type="HOGENOM" id="CLU_038296_0_0_1"/>
<dbReference type="RefSeq" id="XP_680867.1">
    <property type="nucleotide sequence ID" value="XM_675775.1"/>
</dbReference>
<dbReference type="Pfam" id="PF18271">
    <property type="entry name" value="GH131_N"/>
    <property type="match status" value="1"/>
</dbReference>
<feature type="chain" id="PRO_5010241344" description="Glycoside hydrolase 131 catalytic N-terminal domain-containing protein" evidence="1">
    <location>
        <begin position="20"/>
        <end position="256"/>
    </location>
</feature>
<evidence type="ECO:0000256" key="1">
    <source>
        <dbReference type="SAM" id="SignalP"/>
    </source>
</evidence>
<dbReference type="VEuPathDB" id="FungiDB:AN7598"/>
<dbReference type="OrthoDB" id="120072at2759"/>
<feature type="domain" description="Glycoside hydrolase 131 catalytic N-terminal" evidence="2">
    <location>
        <begin position="22"/>
        <end position="252"/>
    </location>
</feature>
<keyword evidence="4" id="KW-1185">Reference proteome</keyword>
<dbReference type="STRING" id="227321.Q5AVT2"/>
<dbReference type="CAZy" id="GH131">
    <property type="family name" value="Glycoside Hydrolase Family 131"/>
</dbReference>
<dbReference type="InterPro" id="IPR041524">
    <property type="entry name" value="GH131_N"/>
</dbReference>
<dbReference type="SMR" id="Q5AVT2"/>
<gene>
    <name evidence="3" type="ORF">ANIA_07598</name>
</gene>
<dbReference type="GeneID" id="2869756"/>
<dbReference type="GO" id="GO:0005576">
    <property type="term" value="C:extracellular region"/>
    <property type="evidence" value="ECO:0000314"/>
    <property type="project" value="AspGD"/>
</dbReference>
<dbReference type="PANTHER" id="PTHR34612">
    <property type="entry name" value="GH131_N DOMAIN-CONTAINING PROTEIN"/>
    <property type="match status" value="1"/>
</dbReference>
<dbReference type="FunFam" id="2.60.120.1160:FF:000001">
    <property type="entry name" value="Uncharacterized protein"/>
    <property type="match status" value="1"/>
</dbReference>
<dbReference type="Proteomes" id="UP000000560">
    <property type="component" value="Chromosome IV"/>
</dbReference>